<name>A0A0D1ZUS6_EXOME</name>
<feature type="region of interest" description="Disordered" evidence="1">
    <location>
        <begin position="129"/>
        <end position="199"/>
    </location>
</feature>
<dbReference type="VEuPathDB" id="FungiDB:PV10_01441"/>
<keyword evidence="4" id="KW-1185">Reference proteome</keyword>
<reference evidence="3 4" key="1">
    <citation type="submission" date="2015-01" db="EMBL/GenBank/DDBJ databases">
        <title>The Genome Sequence of Exophiala mesophila CBS40295.</title>
        <authorList>
            <consortium name="The Broad Institute Genomics Platform"/>
            <person name="Cuomo C."/>
            <person name="de Hoog S."/>
            <person name="Gorbushina A."/>
            <person name="Stielow B."/>
            <person name="Teixiera M."/>
            <person name="Abouelleil A."/>
            <person name="Chapman S.B."/>
            <person name="Priest M."/>
            <person name="Young S.K."/>
            <person name="Wortman J."/>
            <person name="Nusbaum C."/>
            <person name="Birren B."/>
        </authorList>
    </citation>
    <scope>NUCLEOTIDE SEQUENCE [LARGE SCALE GENOMIC DNA]</scope>
    <source>
        <strain evidence="3 4">CBS 40295</strain>
    </source>
</reference>
<evidence type="ECO:0000256" key="1">
    <source>
        <dbReference type="SAM" id="MobiDB-lite"/>
    </source>
</evidence>
<feature type="domain" description="SGF29 C-terminal" evidence="2">
    <location>
        <begin position="210"/>
        <end position="342"/>
    </location>
</feature>
<feature type="region of interest" description="Disordered" evidence="1">
    <location>
        <begin position="1"/>
        <end position="23"/>
    </location>
</feature>
<evidence type="ECO:0000313" key="4">
    <source>
        <dbReference type="Proteomes" id="UP000054302"/>
    </source>
</evidence>
<dbReference type="EMBL" id="KN847520">
    <property type="protein sequence ID" value="KIV97729.1"/>
    <property type="molecule type" value="Genomic_DNA"/>
</dbReference>
<feature type="compositionally biased region" description="Low complexity" evidence="1">
    <location>
        <begin position="148"/>
        <end position="160"/>
    </location>
</feature>
<dbReference type="GO" id="GO:0000124">
    <property type="term" value="C:SAGA complex"/>
    <property type="evidence" value="ECO:0007669"/>
    <property type="project" value="InterPro"/>
</dbReference>
<dbReference type="STRING" id="212818.A0A0D1ZUS6"/>
<sequence length="342" mass="38517">MSSRPRAGRGATGRDGKESDLENDILSRVLESLRKAQGFNDHCKRLGQEILALEEEIKAQGRKSRTPPSRQIMPPLDIWLTPFTDSTSEQHRRLDTLYRDNLRYSEMERKVHEDEDIVNNLAILATMKTNDDLAPRNGQPKSRKHQRPVAVEVEVPAESPGPSPGDGRLEMMKRVKGTSQRSSSTASQNRAAASGKDDGVELHKGIQAERAGQLVAGTEVFYKYPKDQADQEEGVGIHGIIKKVWQEKKPIQYDVRDPEDDLSGKQTVRKATARDLVPISQVNPGVAQFPNGGNVFAKYPDTDTFYRAKVKNFQKTMYSLKFDEDDKEMLVDARFVLDSRLR</sequence>
<dbReference type="PANTHER" id="PTHR21539">
    <property type="entry name" value="SAGA-ASSOCIATED FACTOR 29"/>
    <property type="match status" value="1"/>
</dbReference>
<evidence type="ECO:0000313" key="3">
    <source>
        <dbReference type="EMBL" id="KIV97729.1"/>
    </source>
</evidence>
<dbReference type="OrthoDB" id="10265994at2759"/>
<feature type="compositionally biased region" description="Polar residues" evidence="1">
    <location>
        <begin position="177"/>
        <end position="191"/>
    </location>
</feature>
<evidence type="ECO:0000259" key="2">
    <source>
        <dbReference type="PROSITE" id="PS51518"/>
    </source>
</evidence>
<dbReference type="AlphaFoldDB" id="A0A0D1ZUS6"/>
<dbReference type="GeneID" id="27319286"/>
<organism evidence="3 4">
    <name type="scientific">Exophiala mesophila</name>
    <name type="common">Black yeast-like fungus</name>
    <dbReference type="NCBI Taxonomy" id="212818"/>
    <lineage>
        <taxon>Eukaryota</taxon>
        <taxon>Fungi</taxon>
        <taxon>Dikarya</taxon>
        <taxon>Ascomycota</taxon>
        <taxon>Pezizomycotina</taxon>
        <taxon>Eurotiomycetes</taxon>
        <taxon>Chaetothyriomycetidae</taxon>
        <taxon>Chaetothyriales</taxon>
        <taxon>Herpotrichiellaceae</taxon>
        <taxon>Exophiala</taxon>
    </lineage>
</organism>
<dbReference type="PROSITE" id="PS51518">
    <property type="entry name" value="SGF29_C"/>
    <property type="match status" value="1"/>
</dbReference>
<dbReference type="InterPro" id="IPR010750">
    <property type="entry name" value="SGF29_tudor-like_dom"/>
</dbReference>
<dbReference type="PANTHER" id="PTHR21539:SF0">
    <property type="entry name" value="SAGA-ASSOCIATED FACTOR 29"/>
    <property type="match status" value="1"/>
</dbReference>
<gene>
    <name evidence="3" type="ORF">PV10_01441</name>
</gene>
<protein>
    <recommendedName>
        <fullName evidence="2">SGF29 C-terminal domain-containing protein</fullName>
    </recommendedName>
</protein>
<dbReference type="Proteomes" id="UP000054302">
    <property type="component" value="Unassembled WGS sequence"/>
</dbReference>
<accession>A0A0D1ZUS6</accession>
<proteinExistence type="predicted"/>
<dbReference type="Pfam" id="PF07039">
    <property type="entry name" value="SGF29_Tudor"/>
    <property type="match status" value="1"/>
</dbReference>
<dbReference type="InterPro" id="IPR037802">
    <property type="entry name" value="SGF29"/>
</dbReference>
<dbReference type="Gene3D" id="2.30.30.140">
    <property type="match status" value="1"/>
</dbReference>
<dbReference type="RefSeq" id="XP_016229303.1">
    <property type="nucleotide sequence ID" value="XM_016365654.1"/>
</dbReference>